<accession>A0ABX0GWH8</accession>
<reference evidence="1 2" key="1">
    <citation type="submission" date="2020-03" db="EMBL/GenBank/DDBJ databases">
        <title>Two novel Motilibacter sp.</title>
        <authorList>
            <person name="Liu S."/>
        </authorList>
    </citation>
    <scope>NUCLEOTIDE SEQUENCE [LARGE SCALE GENOMIC DNA]</scope>
    <source>
        <strain evidence="1 2">E257</strain>
    </source>
</reference>
<evidence type="ECO:0000313" key="1">
    <source>
        <dbReference type="EMBL" id="NHC15157.1"/>
    </source>
</evidence>
<name>A0ABX0GWH8_9ACTN</name>
<proteinExistence type="predicted"/>
<dbReference type="EMBL" id="JAANNP010000018">
    <property type="protein sequence ID" value="NHC15157.1"/>
    <property type="molecule type" value="Genomic_DNA"/>
</dbReference>
<sequence length="159" mass="17129">MIALVVRAALGERELSSQHERTRLAARAIDIPAGWGLVDSSDEPGQVGLMHQDPRLTRLYEAPGTIDRLQVQVQRVLDRAGVDVPTAGWTPDSIPLSPGGPAPSRSLIGARDEVEVRVTVGNGRVDEPGLKDFTTAPGSSYVLIRLQPLSIRSHQALSR</sequence>
<keyword evidence="2" id="KW-1185">Reference proteome</keyword>
<dbReference type="Proteomes" id="UP000800981">
    <property type="component" value="Unassembled WGS sequence"/>
</dbReference>
<gene>
    <name evidence="1" type="ORF">G9H71_15325</name>
</gene>
<comment type="caution">
    <text evidence="1">The sequence shown here is derived from an EMBL/GenBank/DDBJ whole genome shotgun (WGS) entry which is preliminary data.</text>
</comment>
<dbReference type="RefSeq" id="WP_166283369.1">
    <property type="nucleotide sequence ID" value="NZ_JAANNP010000018.1"/>
</dbReference>
<protein>
    <submittedName>
        <fullName evidence="1">Uncharacterized protein</fullName>
    </submittedName>
</protein>
<evidence type="ECO:0000313" key="2">
    <source>
        <dbReference type="Proteomes" id="UP000800981"/>
    </source>
</evidence>
<organism evidence="1 2">
    <name type="scientific">Motilibacter deserti</name>
    <dbReference type="NCBI Taxonomy" id="2714956"/>
    <lineage>
        <taxon>Bacteria</taxon>
        <taxon>Bacillati</taxon>
        <taxon>Actinomycetota</taxon>
        <taxon>Actinomycetes</taxon>
        <taxon>Motilibacterales</taxon>
        <taxon>Motilibacteraceae</taxon>
        <taxon>Motilibacter</taxon>
    </lineage>
</organism>